<keyword evidence="12" id="KW-0326">Glycosidase</keyword>
<dbReference type="FunFam" id="1.10.340.30:FF:000001">
    <property type="entry name" value="Endonuclease III"/>
    <property type="match status" value="1"/>
</dbReference>
<dbReference type="PIRSF" id="PIRSF001435">
    <property type="entry name" value="Nth"/>
    <property type="match status" value="1"/>
</dbReference>
<evidence type="ECO:0000256" key="5">
    <source>
        <dbReference type="ARBA" id="ARBA00022023"/>
    </source>
</evidence>
<organism evidence="14 15">
    <name type="scientific">Caldicellulosiruptor acetigenus (strain ATCC 700853 / DSM 12137 / I77R1B)</name>
    <name type="common">Caldicellulosiruptor kristjanssonii</name>
    <dbReference type="NCBI Taxonomy" id="632335"/>
    <lineage>
        <taxon>Bacteria</taxon>
        <taxon>Bacillati</taxon>
        <taxon>Bacillota</taxon>
        <taxon>Bacillota incertae sedis</taxon>
        <taxon>Caldicellulosiruptorales</taxon>
        <taxon>Caldicellulosiruptoraceae</taxon>
        <taxon>Caldicellulosiruptor</taxon>
    </lineage>
</organism>
<dbReference type="InterPro" id="IPR023170">
    <property type="entry name" value="HhH_base_excis_C"/>
</dbReference>
<evidence type="ECO:0000256" key="8">
    <source>
        <dbReference type="ARBA" id="ARBA00022801"/>
    </source>
</evidence>
<name>E4SAY6_CALA7</name>
<evidence type="ECO:0000313" key="15">
    <source>
        <dbReference type="Proteomes" id="UP000009256"/>
    </source>
</evidence>
<evidence type="ECO:0000256" key="2">
    <source>
        <dbReference type="ARBA" id="ARBA00001966"/>
    </source>
</evidence>
<evidence type="ECO:0000259" key="13">
    <source>
        <dbReference type="SMART" id="SM00478"/>
    </source>
</evidence>
<dbReference type="Proteomes" id="UP000009256">
    <property type="component" value="Plasmid pCALKR01"/>
</dbReference>
<protein>
    <recommendedName>
        <fullName evidence="5">Adenine DNA glycosylase</fullName>
        <ecNumber evidence="4">3.2.2.31</ecNumber>
    </recommendedName>
</protein>
<keyword evidence="6" id="KW-0479">Metal-binding</keyword>
<evidence type="ECO:0000313" key="14">
    <source>
        <dbReference type="EMBL" id="ADQ42065.1"/>
    </source>
</evidence>
<dbReference type="InterPro" id="IPR000445">
    <property type="entry name" value="HhH_motif"/>
</dbReference>
<dbReference type="PANTHER" id="PTHR42944:SF1">
    <property type="entry name" value="ADENINE DNA GLYCOSYLASE"/>
    <property type="match status" value="1"/>
</dbReference>
<dbReference type="HOGENOM" id="CLU_012862_2_1_9"/>
<proteinExistence type="inferred from homology"/>
<evidence type="ECO:0000256" key="12">
    <source>
        <dbReference type="ARBA" id="ARBA00023295"/>
    </source>
</evidence>
<accession>E4SAY6</accession>
<dbReference type="GO" id="GO:0006298">
    <property type="term" value="P:mismatch repair"/>
    <property type="evidence" value="ECO:0007669"/>
    <property type="project" value="TreeGrafter"/>
</dbReference>
<keyword evidence="14" id="KW-0614">Plasmid</keyword>
<dbReference type="GO" id="GO:0000701">
    <property type="term" value="F:purine-specific mismatch base pair DNA N-glycosylase activity"/>
    <property type="evidence" value="ECO:0007669"/>
    <property type="project" value="UniProtKB-EC"/>
</dbReference>
<evidence type="ECO:0000256" key="6">
    <source>
        <dbReference type="ARBA" id="ARBA00022723"/>
    </source>
</evidence>
<comment type="cofactor">
    <cofactor evidence="2">
        <name>[4Fe-4S] cluster</name>
        <dbReference type="ChEBI" id="CHEBI:49883"/>
    </cofactor>
</comment>
<dbReference type="InterPro" id="IPR003651">
    <property type="entry name" value="Endonuclease3_FeS-loop_motif"/>
</dbReference>
<dbReference type="REBASE" id="29050">
    <property type="entry name" value="V.Ckr177IIIP"/>
</dbReference>
<reference key="1">
    <citation type="submission" date="2010-11" db="EMBL/GenBank/DDBJ databases">
        <title>Complete sequence of plasmid of Caldicellulosiruptor kristjanssonii 177R1B.</title>
        <authorList>
            <consortium name="US DOE Joint Genome Institute"/>
            <person name="Lucas S."/>
            <person name="Copeland A."/>
            <person name="Lapidus A."/>
            <person name="Cheng J.-F."/>
            <person name="Bruce D."/>
            <person name="Goodwin L."/>
            <person name="Pitluck S."/>
            <person name="Davenport K."/>
            <person name="Detter J.C."/>
            <person name="Han C."/>
            <person name="Tapia R."/>
            <person name="Land M."/>
            <person name="Hauser L."/>
            <person name="Jeffries C."/>
            <person name="Kyrpides N."/>
            <person name="Ivanova N."/>
            <person name="Mikhailova N."/>
            <person name="Blumer-Schuette S.E."/>
            <person name="Kelly R.M."/>
            <person name="Woyke T."/>
        </authorList>
    </citation>
    <scope>NUCLEOTIDE SEQUENCE</scope>
    <source>
        <strain>177R1B</strain>
    </source>
</reference>
<dbReference type="eggNOG" id="COG1194">
    <property type="taxonomic scope" value="Bacteria"/>
</dbReference>
<gene>
    <name evidence="14" type="ordered locus">Calkr_2642</name>
</gene>
<keyword evidence="11" id="KW-0234">DNA repair</keyword>
<dbReference type="GO" id="GO:0034039">
    <property type="term" value="F:8-oxo-7,8-dihydroguanine DNA N-glycosylase activity"/>
    <property type="evidence" value="ECO:0007669"/>
    <property type="project" value="TreeGrafter"/>
</dbReference>
<dbReference type="EMBL" id="CP002327">
    <property type="protein sequence ID" value="ADQ42065.1"/>
    <property type="molecule type" value="Genomic_DNA"/>
</dbReference>
<dbReference type="PANTHER" id="PTHR42944">
    <property type="entry name" value="ADENINE DNA GLYCOSYLASE"/>
    <property type="match status" value="1"/>
</dbReference>
<dbReference type="GO" id="GO:0046872">
    <property type="term" value="F:metal ion binding"/>
    <property type="evidence" value="ECO:0007669"/>
    <property type="project" value="UniProtKB-KW"/>
</dbReference>
<sequence length="223" mass="25738">MNSIKDAFSTLLLKWWEENKRDFPWRHTNNPYHVLIAEMLLRKTTAQQVAQVYTEFIQKYPSSKVLMNANEDELVKILKPLGMELVRAKLLKKLALAIEKEWKGIIPSQQKDLLKLPGVGKYTANAVLSLIYLEDVPLVDTNFIRVIERVFNVKSSKSRAREDPSIWKFAYELIPKGNSRNFNLAVLDFAALICKAKKPQCSICPLITICIYYHKTKISKDLL</sequence>
<comment type="similarity">
    <text evidence="3">Belongs to the Nth/MutY family.</text>
</comment>
<keyword evidence="7" id="KW-0227">DNA damage</keyword>
<keyword evidence="8" id="KW-0378">Hydrolase</keyword>
<dbReference type="AlphaFoldDB" id="E4SAY6"/>
<geneLocation type="plasmid" evidence="14 15">
    <name>pCALKR01</name>
</geneLocation>
<dbReference type="EC" id="3.2.2.31" evidence="4"/>
<keyword evidence="10" id="KW-0411">Iron-sulfur</keyword>
<evidence type="ECO:0000256" key="1">
    <source>
        <dbReference type="ARBA" id="ARBA00000843"/>
    </source>
</evidence>
<evidence type="ECO:0000256" key="4">
    <source>
        <dbReference type="ARBA" id="ARBA00012045"/>
    </source>
</evidence>
<keyword evidence="9" id="KW-0408">Iron</keyword>
<dbReference type="GO" id="GO:0032357">
    <property type="term" value="F:oxidized purine DNA binding"/>
    <property type="evidence" value="ECO:0007669"/>
    <property type="project" value="TreeGrafter"/>
</dbReference>
<dbReference type="SMART" id="SM00478">
    <property type="entry name" value="ENDO3c"/>
    <property type="match status" value="1"/>
</dbReference>
<evidence type="ECO:0000256" key="10">
    <source>
        <dbReference type="ARBA" id="ARBA00023014"/>
    </source>
</evidence>
<evidence type="ECO:0000256" key="3">
    <source>
        <dbReference type="ARBA" id="ARBA00008343"/>
    </source>
</evidence>
<dbReference type="InterPro" id="IPR044298">
    <property type="entry name" value="MIG/MutY"/>
</dbReference>
<dbReference type="GO" id="GO:0051539">
    <property type="term" value="F:4 iron, 4 sulfur cluster binding"/>
    <property type="evidence" value="ECO:0007669"/>
    <property type="project" value="InterPro"/>
</dbReference>
<dbReference type="Pfam" id="PF00633">
    <property type="entry name" value="HHH"/>
    <property type="match status" value="1"/>
</dbReference>
<dbReference type="GO" id="GO:0006284">
    <property type="term" value="P:base-excision repair"/>
    <property type="evidence" value="ECO:0007669"/>
    <property type="project" value="InterPro"/>
</dbReference>
<dbReference type="OrthoDB" id="1722287at2"/>
<dbReference type="Gene3D" id="1.10.1670.10">
    <property type="entry name" value="Helix-hairpin-Helix base-excision DNA repair enzymes (C-terminal)"/>
    <property type="match status" value="1"/>
</dbReference>
<feature type="domain" description="HhH-GPD" evidence="13">
    <location>
        <begin position="40"/>
        <end position="192"/>
    </location>
</feature>
<dbReference type="SMART" id="SM00525">
    <property type="entry name" value="FES"/>
    <property type="match status" value="1"/>
</dbReference>
<evidence type="ECO:0000256" key="7">
    <source>
        <dbReference type="ARBA" id="ARBA00022763"/>
    </source>
</evidence>
<dbReference type="RefSeq" id="WP_013429072.1">
    <property type="nucleotide sequence ID" value="NC_014719.1"/>
</dbReference>
<dbReference type="InterPro" id="IPR003265">
    <property type="entry name" value="HhH-GPD_domain"/>
</dbReference>
<dbReference type="CDD" id="cd00056">
    <property type="entry name" value="ENDO3c"/>
    <property type="match status" value="1"/>
</dbReference>
<dbReference type="GO" id="GO:0035485">
    <property type="term" value="F:adenine/guanine mispair binding"/>
    <property type="evidence" value="ECO:0007669"/>
    <property type="project" value="TreeGrafter"/>
</dbReference>
<reference evidence="14 15" key="2">
    <citation type="journal article" date="2011" name="J. Bacteriol.">
        <title>Complete genome sequences for the anaerobic, extremely thermophilic plant biomass-degrading bacteria Caldicellulosiruptor hydrothermalis, Caldicellulosiruptor kristjanssonii, Caldicellulosiruptor kronotskyensis, Caldicellulosiruptor owensenis, and Caldicellulosiruptor lactoaceticus.</title>
        <authorList>
            <person name="Blumer-Schuette S.E."/>
            <person name="Ozdemir I."/>
            <person name="Mistry D."/>
            <person name="Lucas S."/>
            <person name="Lapidus A."/>
            <person name="Cheng J.F."/>
            <person name="Goodwin L.A."/>
            <person name="Pitluck S."/>
            <person name="Land M.L."/>
            <person name="Hauser L.J."/>
            <person name="Woyke T."/>
            <person name="Mikhailova N."/>
            <person name="Pati A."/>
            <person name="Kyrpides N.C."/>
            <person name="Ivanova N."/>
            <person name="Detter J.C."/>
            <person name="Walston-Davenport K."/>
            <person name="Han S."/>
            <person name="Adams M.W."/>
            <person name="Kelly R.M."/>
        </authorList>
    </citation>
    <scope>NUCLEOTIDE SEQUENCE [LARGE SCALE GENOMIC DNA]</scope>
    <source>
        <strain evidence="15">ATCC 700853 / DSM 12137 / I77R1B</strain>
        <plasmid evidence="14">pCALKR01</plasmid>
    </source>
</reference>
<dbReference type="InterPro" id="IPR011257">
    <property type="entry name" value="DNA_glycosylase"/>
</dbReference>
<keyword evidence="15" id="KW-1185">Reference proteome</keyword>
<dbReference type="Pfam" id="PF00730">
    <property type="entry name" value="HhH-GPD"/>
    <property type="match status" value="1"/>
</dbReference>
<comment type="catalytic activity">
    <reaction evidence="1">
        <text>Hydrolyzes free adenine bases from 7,8-dihydro-8-oxoguanine:adenine mismatched double-stranded DNA, leaving an apurinic site.</text>
        <dbReference type="EC" id="3.2.2.31"/>
    </reaction>
</comment>
<evidence type="ECO:0000256" key="9">
    <source>
        <dbReference type="ARBA" id="ARBA00023004"/>
    </source>
</evidence>
<dbReference type="SUPFAM" id="SSF48150">
    <property type="entry name" value="DNA-glycosylase"/>
    <property type="match status" value="1"/>
</dbReference>
<dbReference type="KEGG" id="cki:Calkr_2642"/>
<evidence type="ECO:0000256" key="11">
    <source>
        <dbReference type="ARBA" id="ARBA00023204"/>
    </source>
</evidence>
<dbReference type="Gene3D" id="1.10.340.30">
    <property type="entry name" value="Hypothetical protein, domain 2"/>
    <property type="match status" value="1"/>
</dbReference>